<dbReference type="CDD" id="cd02966">
    <property type="entry name" value="TlpA_like_family"/>
    <property type="match status" value="1"/>
</dbReference>
<dbReference type="Pfam" id="PF00578">
    <property type="entry name" value="AhpC-TSA"/>
    <property type="match status" value="1"/>
</dbReference>
<feature type="signal peptide" evidence="1">
    <location>
        <begin position="1"/>
        <end position="20"/>
    </location>
</feature>
<accession>A0A8J7JIV5</accession>
<evidence type="ECO:0000313" key="3">
    <source>
        <dbReference type="EMBL" id="MBJ6724380.1"/>
    </source>
</evidence>
<protein>
    <submittedName>
        <fullName evidence="3">TlpA family protein disulfide reductase</fullName>
    </submittedName>
</protein>
<feature type="chain" id="PRO_5035160215" evidence="1">
    <location>
        <begin position="21"/>
        <end position="160"/>
    </location>
</feature>
<dbReference type="InterPro" id="IPR050553">
    <property type="entry name" value="Thioredoxin_ResA/DsbE_sf"/>
</dbReference>
<dbReference type="PANTHER" id="PTHR42852">
    <property type="entry name" value="THIOL:DISULFIDE INTERCHANGE PROTEIN DSBE"/>
    <property type="match status" value="1"/>
</dbReference>
<dbReference type="InterPro" id="IPR013766">
    <property type="entry name" value="Thioredoxin_domain"/>
</dbReference>
<dbReference type="PANTHER" id="PTHR42852:SF13">
    <property type="entry name" value="PROTEIN DIPZ"/>
    <property type="match status" value="1"/>
</dbReference>
<dbReference type="AlphaFoldDB" id="A0A8J7JIV5"/>
<organism evidence="3 4">
    <name type="scientific">Geomesophilobacter sediminis</name>
    <dbReference type="NCBI Taxonomy" id="2798584"/>
    <lineage>
        <taxon>Bacteria</taxon>
        <taxon>Pseudomonadati</taxon>
        <taxon>Thermodesulfobacteriota</taxon>
        <taxon>Desulfuromonadia</taxon>
        <taxon>Geobacterales</taxon>
        <taxon>Geobacteraceae</taxon>
        <taxon>Geomesophilobacter</taxon>
    </lineage>
</organism>
<proteinExistence type="predicted"/>
<dbReference type="SUPFAM" id="SSF52833">
    <property type="entry name" value="Thioredoxin-like"/>
    <property type="match status" value="1"/>
</dbReference>
<sequence>MRLCYVATLLLLLLGGTAQAASLRIGDPVPPIRLTDLAGNKVDTGGTRGRTVVIYFWNDRCGCTEQLIKLRGFIEGLKGKPFELVTVNEGQGKNVAATFIKGNALPYRVLLDDDLKVGTKQFGIKVLPTIFIAGKDGKLREKLIGVVDSKRLESIIRRHL</sequence>
<dbReference type="EMBL" id="JAEMHM010000004">
    <property type="protein sequence ID" value="MBJ6724380.1"/>
    <property type="molecule type" value="Genomic_DNA"/>
</dbReference>
<dbReference type="PROSITE" id="PS51352">
    <property type="entry name" value="THIOREDOXIN_2"/>
    <property type="match status" value="1"/>
</dbReference>
<dbReference type="RefSeq" id="WP_199383213.1">
    <property type="nucleotide sequence ID" value="NZ_JAEMHM010000004.1"/>
</dbReference>
<evidence type="ECO:0000259" key="2">
    <source>
        <dbReference type="PROSITE" id="PS51352"/>
    </source>
</evidence>
<reference evidence="3" key="1">
    <citation type="submission" date="2020-12" db="EMBL/GenBank/DDBJ databases">
        <title>Geomonas sp. Red875, isolated from river sediment.</title>
        <authorList>
            <person name="Xu Z."/>
            <person name="Zhang Z."/>
            <person name="Masuda Y."/>
            <person name="Itoh H."/>
            <person name="Senoo K."/>
        </authorList>
    </citation>
    <scope>NUCLEOTIDE SEQUENCE</scope>
    <source>
        <strain evidence="3">Red875</strain>
    </source>
</reference>
<dbReference type="Gene3D" id="3.40.30.10">
    <property type="entry name" value="Glutaredoxin"/>
    <property type="match status" value="1"/>
</dbReference>
<evidence type="ECO:0000313" key="4">
    <source>
        <dbReference type="Proteomes" id="UP000636888"/>
    </source>
</evidence>
<dbReference type="Proteomes" id="UP000636888">
    <property type="component" value="Unassembled WGS sequence"/>
</dbReference>
<feature type="domain" description="Thioredoxin" evidence="2">
    <location>
        <begin position="23"/>
        <end position="160"/>
    </location>
</feature>
<dbReference type="GO" id="GO:0016491">
    <property type="term" value="F:oxidoreductase activity"/>
    <property type="evidence" value="ECO:0007669"/>
    <property type="project" value="InterPro"/>
</dbReference>
<gene>
    <name evidence="3" type="ORF">JFN93_06645</name>
</gene>
<keyword evidence="1" id="KW-0732">Signal</keyword>
<dbReference type="InterPro" id="IPR000866">
    <property type="entry name" value="AhpC/TSA"/>
</dbReference>
<dbReference type="InterPro" id="IPR036249">
    <property type="entry name" value="Thioredoxin-like_sf"/>
</dbReference>
<comment type="caution">
    <text evidence="3">The sequence shown here is derived from an EMBL/GenBank/DDBJ whole genome shotgun (WGS) entry which is preliminary data.</text>
</comment>
<dbReference type="GO" id="GO:0016209">
    <property type="term" value="F:antioxidant activity"/>
    <property type="evidence" value="ECO:0007669"/>
    <property type="project" value="InterPro"/>
</dbReference>
<name>A0A8J7JIV5_9BACT</name>
<keyword evidence="4" id="KW-1185">Reference proteome</keyword>
<evidence type="ECO:0000256" key="1">
    <source>
        <dbReference type="SAM" id="SignalP"/>
    </source>
</evidence>